<evidence type="ECO:0000313" key="4">
    <source>
        <dbReference type="Proteomes" id="UP000245523"/>
    </source>
</evidence>
<dbReference type="NCBIfam" id="NF012211">
    <property type="entry name" value="tand_rpt_95"/>
    <property type="match status" value="1"/>
</dbReference>
<evidence type="ECO:0000256" key="1">
    <source>
        <dbReference type="SAM" id="SignalP"/>
    </source>
</evidence>
<keyword evidence="1" id="KW-0732">Signal</keyword>
<dbReference type="Pfam" id="PF17803">
    <property type="entry name" value="Cadherin_4"/>
    <property type="match status" value="1"/>
</dbReference>
<protein>
    <recommendedName>
        <fullName evidence="2">RapA2 cadherin-like domain-containing protein</fullName>
    </recommendedName>
</protein>
<keyword evidence="4" id="KW-1185">Reference proteome</keyword>
<accession>A0ABX5LRV7</accession>
<dbReference type="EMBL" id="QGHD01000001">
    <property type="protein sequence ID" value="PWL04023.1"/>
    <property type="molecule type" value="Genomic_DNA"/>
</dbReference>
<name>A0ABX5LRV7_9BACT</name>
<proteinExistence type="predicted"/>
<evidence type="ECO:0000259" key="2">
    <source>
        <dbReference type="Pfam" id="PF17803"/>
    </source>
</evidence>
<dbReference type="RefSeq" id="WP_158275862.1">
    <property type="nucleotide sequence ID" value="NZ_QGHD01000001.1"/>
</dbReference>
<gene>
    <name evidence="3" type="ORF">B0H50_10134</name>
</gene>
<comment type="caution">
    <text evidence="3">The sequence shown here is derived from an EMBL/GenBank/DDBJ whole genome shotgun (WGS) entry which is preliminary data.</text>
</comment>
<feature type="domain" description="RapA2 cadherin-like" evidence="2">
    <location>
        <begin position="499"/>
        <end position="567"/>
    </location>
</feature>
<organism evidence="3 4">
    <name type="scientific">Hallerella porci</name>
    <dbReference type="NCBI Taxonomy" id="1945871"/>
    <lineage>
        <taxon>Bacteria</taxon>
        <taxon>Pseudomonadati</taxon>
        <taxon>Fibrobacterota</taxon>
        <taxon>Fibrobacteria</taxon>
        <taxon>Fibrobacterales</taxon>
        <taxon>Fibrobacteraceae</taxon>
        <taxon>Hallerella</taxon>
    </lineage>
</organism>
<evidence type="ECO:0000313" key="3">
    <source>
        <dbReference type="EMBL" id="PWL04023.1"/>
    </source>
</evidence>
<sequence>MKMKKMIFGFAFAMLASAASAATDIVWNAEGDGPKMAPNIWYDYTNPGDRSLSSVVKDTDGKVKSAILTVTKGSKSNSAGFGFNWQENEAVTSLAAYKGACMTYKATAPFRVDFKQSTISDYNYLGAEIPAALNSKKTFIAFADLQKGWKSSSADWNVKVQTGVQFAFKESHANAAKVEENTVELFEFILSDSCETHAPTLSEEYAKHPSPDSAVVYEGDTLKLTLGDIFTDEDGDELNVTAKILPSDAPIAIIGKTFTSNDVMKLLPKVNTDGEAIIVLTASDEKSSVEYQLYVKIVDRDNPPTAVNDSYNTTEGKKLEVSGKNGVLLNDFSIDGATFDMALKDSTAHGILDLDATTGGFTYTPNAKYCGTDSWTYTLTDSRKLESAPAKVTIQIACVNDPPTVTVSDSSVIQNIELDEDFGSKDITIKSTQILFEDEDGDALTYGAYGDSLIKASVTVIGGSTFYITLQSVKDANGNAVVTFFAKDKTDSAKVLIPVKINPVAEAPVAVNDTIEGFSDTTLVVSAKNGVLKNDYNPDGKTTLSAILKTDAEFGSVKLKEDGSFIYTPKAGWVADAFTYYITNAEGDTSEVATVYLNQNAPKTLVAQIDTTATEDFTKSFIFTKATVKTWFDSKNPLTYSVKSDDGKLNPSFYENGNLVIRAVQDSCGDAYVTVSATDKKSGIAEMKIHFELEPVNDRPRTKRNTIFVKDTINFVAEIDLDSIFFDPEGDLLSYEIVSLGSVLLQGEISGHILTIVPESDTIAFHPGNYLIQLKAWETNGDTTAVKGYATLNIGGYDGIVPQKAMPKLTWQQAISANRGVAKLFDVNGNLLWQGRLPASESAVRNAATRSAGRTILRVNNSQWLLSSEALR</sequence>
<dbReference type="InterPro" id="IPR040853">
    <property type="entry name" value="RapA2_cadherin-like"/>
</dbReference>
<dbReference type="Gene3D" id="2.60.40.3440">
    <property type="match status" value="2"/>
</dbReference>
<feature type="chain" id="PRO_5047466456" description="RapA2 cadherin-like domain-containing protein" evidence="1">
    <location>
        <begin position="22"/>
        <end position="872"/>
    </location>
</feature>
<feature type="signal peptide" evidence="1">
    <location>
        <begin position="1"/>
        <end position="21"/>
    </location>
</feature>
<reference evidence="3 4" key="1">
    <citation type="submission" date="2018-05" db="EMBL/GenBank/DDBJ databases">
        <title>Animal gut microbial communities from fecal samples from Wisconsin, USA.</title>
        <authorList>
            <person name="Neumann A."/>
        </authorList>
    </citation>
    <scope>NUCLEOTIDE SEQUENCE [LARGE SCALE GENOMIC DNA]</scope>
    <source>
        <strain evidence="3 4">UWS4</strain>
    </source>
</reference>
<dbReference type="Proteomes" id="UP000245523">
    <property type="component" value="Unassembled WGS sequence"/>
</dbReference>
<dbReference type="Pfam" id="PF17963">
    <property type="entry name" value="Big_9"/>
    <property type="match status" value="1"/>
</dbReference>